<organism evidence="1 2">
    <name type="scientific">Parnassius apollo</name>
    <name type="common">Apollo butterfly</name>
    <name type="synonym">Papilio apollo</name>
    <dbReference type="NCBI Taxonomy" id="110799"/>
    <lineage>
        <taxon>Eukaryota</taxon>
        <taxon>Metazoa</taxon>
        <taxon>Ecdysozoa</taxon>
        <taxon>Arthropoda</taxon>
        <taxon>Hexapoda</taxon>
        <taxon>Insecta</taxon>
        <taxon>Pterygota</taxon>
        <taxon>Neoptera</taxon>
        <taxon>Endopterygota</taxon>
        <taxon>Lepidoptera</taxon>
        <taxon>Glossata</taxon>
        <taxon>Ditrysia</taxon>
        <taxon>Papilionoidea</taxon>
        <taxon>Papilionidae</taxon>
        <taxon>Parnassiinae</taxon>
        <taxon>Parnassini</taxon>
        <taxon>Parnassius</taxon>
        <taxon>Parnassius</taxon>
    </lineage>
</organism>
<sequence>MESASFDSITWSDFEWLNKPKKWDLVDNNLEVVTDLKSDFWQDTYYKFKLNTGHLYGVNIKDNFTIQVCVEADFTTLYDQAGVMIYLDEKHWLKAGIEYNDGQPMIGSVLTNEVSDWATGTFTGNPRKFWIRLSRVDQVLCVKYSPDKSTWYLLRLCPFPAAEKYFVGVMCCSPKREGLKVKFSDVTFTIPVTNILHSD</sequence>
<comment type="caution">
    <text evidence="1">The sequence shown here is derived from an EMBL/GenBank/DDBJ whole genome shotgun (WGS) entry which is preliminary data.</text>
</comment>
<accession>A0A8S3YCY9</accession>
<dbReference type="Proteomes" id="UP000691718">
    <property type="component" value="Unassembled WGS sequence"/>
</dbReference>
<dbReference type="EMBL" id="CAJQZP010001707">
    <property type="protein sequence ID" value="CAG5059943.1"/>
    <property type="molecule type" value="Genomic_DNA"/>
</dbReference>
<dbReference type="InterPro" id="IPR015987">
    <property type="entry name" value="UCP022704"/>
</dbReference>
<dbReference type="OrthoDB" id="42525at2759"/>
<dbReference type="InterPro" id="IPR009784">
    <property type="entry name" value="DUF1349"/>
</dbReference>
<keyword evidence="2" id="KW-1185">Reference proteome</keyword>
<dbReference type="Pfam" id="PF07081">
    <property type="entry name" value="DUF1349"/>
    <property type="match status" value="1"/>
</dbReference>
<reference evidence="1" key="1">
    <citation type="submission" date="2021-04" db="EMBL/GenBank/DDBJ databases">
        <authorList>
            <person name="Tunstrom K."/>
        </authorList>
    </citation>
    <scope>NUCLEOTIDE SEQUENCE</scope>
</reference>
<name>A0A8S3YCY9_PARAO</name>
<dbReference type="PANTHER" id="PTHR35332">
    <property type="entry name" value="REGULATION OF ENOLASE PROTEIN 1"/>
    <property type="match status" value="1"/>
</dbReference>
<evidence type="ECO:0000313" key="1">
    <source>
        <dbReference type="EMBL" id="CAG5059943.1"/>
    </source>
</evidence>
<gene>
    <name evidence="1" type="ORF">PAPOLLO_LOCUS28281</name>
</gene>
<dbReference type="AlphaFoldDB" id="A0A8S3YCY9"/>
<proteinExistence type="predicted"/>
<evidence type="ECO:0000313" key="2">
    <source>
        <dbReference type="Proteomes" id="UP000691718"/>
    </source>
</evidence>
<dbReference type="PANTHER" id="PTHR35332:SF2">
    <property type="entry name" value="REGULATION OF ENOLASE PROTEIN 1"/>
    <property type="match status" value="1"/>
</dbReference>
<protein>
    <submittedName>
        <fullName evidence="1">(apollo) hypothetical protein</fullName>
    </submittedName>
</protein>
<dbReference type="PIRSF" id="PIRSF022704">
    <property type="entry name" value="UCP022704"/>
    <property type="match status" value="1"/>
</dbReference>